<evidence type="ECO:0000259" key="1">
    <source>
        <dbReference type="Pfam" id="PF01610"/>
    </source>
</evidence>
<evidence type="ECO:0000313" key="2">
    <source>
        <dbReference type="EMBL" id="WBP89956.1"/>
    </source>
</evidence>
<dbReference type="Proteomes" id="UP001212821">
    <property type="component" value="Chromosome"/>
</dbReference>
<protein>
    <submittedName>
        <fullName evidence="2">Transposase</fullName>
    </submittedName>
</protein>
<dbReference type="PANTHER" id="PTHR33498:SF1">
    <property type="entry name" value="TRANSPOSASE FOR INSERTION SEQUENCE ELEMENT IS1557"/>
    <property type="match status" value="1"/>
</dbReference>
<dbReference type="RefSeq" id="WP_270148467.1">
    <property type="nucleotide sequence ID" value="NZ_CP115450.1"/>
</dbReference>
<keyword evidence="3" id="KW-1185">Reference proteome</keyword>
<dbReference type="InterPro" id="IPR047951">
    <property type="entry name" value="Transpos_ISL3"/>
</dbReference>
<name>A0ABY7QBF9_9ACTN</name>
<reference evidence="3" key="1">
    <citation type="submission" date="2022-12" db="EMBL/GenBank/DDBJ databases">
        <authorList>
            <person name="Mo P."/>
        </authorList>
    </citation>
    <scope>NUCLEOTIDE SEQUENCE [LARGE SCALE GENOMIC DNA]</scope>
    <source>
        <strain evidence="3">HUAS 3-15</strain>
    </source>
</reference>
<accession>A0ABY7QBF9</accession>
<dbReference type="Pfam" id="PF01610">
    <property type="entry name" value="DDE_Tnp_ISL3"/>
    <property type="match status" value="1"/>
</dbReference>
<feature type="domain" description="Transposase IS204/IS1001/IS1096/IS1165 DDE" evidence="1">
    <location>
        <begin position="52"/>
        <end position="109"/>
    </location>
</feature>
<gene>
    <name evidence="2" type="ORF">O1G21_31680</name>
</gene>
<proteinExistence type="predicted"/>
<organism evidence="2 3">
    <name type="scientific">Kitasatospora cathayae</name>
    <dbReference type="NCBI Taxonomy" id="3004092"/>
    <lineage>
        <taxon>Bacteria</taxon>
        <taxon>Bacillati</taxon>
        <taxon>Actinomycetota</taxon>
        <taxon>Actinomycetes</taxon>
        <taxon>Kitasatosporales</taxon>
        <taxon>Streptomycetaceae</taxon>
        <taxon>Kitasatospora</taxon>
    </lineage>
</organism>
<dbReference type="InterPro" id="IPR002560">
    <property type="entry name" value="Transposase_DDE"/>
</dbReference>
<dbReference type="PANTHER" id="PTHR33498">
    <property type="entry name" value="TRANSPOSASE FOR INSERTION SEQUENCE ELEMENT IS1557"/>
    <property type="match status" value="1"/>
</dbReference>
<dbReference type="EMBL" id="CP115450">
    <property type="protein sequence ID" value="WBP89956.1"/>
    <property type="molecule type" value="Genomic_DNA"/>
</dbReference>
<evidence type="ECO:0000313" key="3">
    <source>
        <dbReference type="Proteomes" id="UP001212821"/>
    </source>
</evidence>
<sequence>MGATQRSPGPRVSATARPRAAVRSRAALLPGGDRVLRGSDLLPLPPTLPRPCGVEPFIKLQRTIVRHRGAITAAADHRMSNGIVESLNTRIHLITRMAFGFKDSPALIALVLLTLGSHRPYLPGRHTFVFSLLPHCQGLCGAAK</sequence>